<reference evidence="1 2" key="1">
    <citation type="submission" date="2011-08" db="EMBL/GenBank/DDBJ databases">
        <authorList>
            <person name="Liu Z.J."/>
            <person name="Shi F.L."/>
            <person name="Lu J.Q."/>
            <person name="Li M."/>
            <person name="Wang Z.L."/>
        </authorList>
    </citation>
    <scope>NUCLEOTIDE SEQUENCE [LARGE SCALE GENOMIC DNA]</scope>
    <source>
        <strain evidence="1 2">USNM 41457</strain>
    </source>
</reference>
<dbReference type="HOGENOM" id="CLU_2223251_0_0_1"/>
<dbReference type="EMBL" id="AFBI03000114">
    <property type="protein sequence ID" value="EJW01755.1"/>
    <property type="molecule type" value="Genomic_DNA"/>
</dbReference>
<dbReference type="AlphaFoldDB" id="J9DGM2"/>
<proteinExistence type="predicted"/>
<evidence type="ECO:0000313" key="1">
    <source>
        <dbReference type="EMBL" id="EJW01755.1"/>
    </source>
</evidence>
<evidence type="ECO:0000313" key="2">
    <source>
        <dbReference type="Proteomes" id="UP000003163"/>
    </source>
</evidence>
<dbReference type="Proteomes" id="UP000003163">
    <property type="component" value="Unassembled WGS sequence"/>
</dbReference>
<dbReference type="InParanoid" id="J9DGM2"/>
<sequence length="106" mass="12567">MDETKELISKINNEINNILKHIHEILLFLRITETNSTNELKILVFTKQKTTLFAESVLRIYEYLLKIKYKKNKEKRYIQASSKSVPSNSDYDEKFLSILKILEESL</sequence>
<keyword evidence="2" id="KW-1185">Reference proteome</keyword>
<evidence type="ECO:0008006" key="3">
    <source>
        <dbReference type="Google" id="ProtNLM"/>
    </source>
</evidence>
<dbReference type="VEuPathDB" id="MicrosporidiaDB:EDEG_03722"/>
<protein>
    <recommendedName>
        <fullName evidence="3">Mediator of RNA polymerase II transcription subunit 11</fullName>
    </recommendedName>
</protein>
<organism evidence="1 2">
    <name type="scientific">Edhazardia aedis (strain USNM 41457)</name>
    <name type="common">Microsporidian parasite</name>
    <dbReference type="NCBI Taxonomy" id="1003232"/>
    <lineage>
        <taxon>Eukaryota</taxon>
        <taxon>Fungi</taxon>
        <taxon>Fungi incertae sedis</taxon>
        <taxon>Microsporidia</taxon>
        <taxon>Edhazardia</taxon>
    </lineage>
</organism>
<comment type="caution">
    <text evidence="1">The sequence shown here is derived from an EMBL/GenBank/DDBJ whole genome shotgun (WGS) entry which is preliminary data.</text>
</comment>
<reference evidence="2" key="2">
    <citation type="submission" date="2015-07" db="EMBL/GenBank/DDBJ databases">
        <title>Contrasting host-pathogen interactions and genome evolution in two generalist and specialist microsporidian pathogens of mosquitoes.</title>
        <authorList>
            <consortium name="The Broad Institute Genomics Platform"/>
            <consortium name="The Broad Institute Genome Sequencing Center for Infectious Disease"/>
            <person name="Cuomo C.A."/>
            <person name="Sanscrainte N.D."/>
            <person name="Goldberg J.M."/>
            <person name="Heiman D."/>
            <person name="Young S."/>
            <person name="Zeng Q."/>
            <person name="Becnel J.J."/>
            <person name="Birren B.W."/>
        </authorList>
    </citation>
    <scope>NUCLEOTIDE SEQUENCE [LARGE SCALE GENOMIC DNA]</scope>
    <source>
        <strain evidence="2">USNM 41457</strain>
    </source>
</reference>
<accession>J9DGM2</accession>
<name>J9DGM2_EDHAE</name>
<gene>
    <name evidence="1" type="ORF">EDEG_03722</name>
</gene>